<evidence type="ECO:0000259" key="7">
    <source>
        <dbReference type="PROSITE" id="PS50850"/>
    </source>
</evidence>
<name>A0A644V5T2_9ZZZZ</name>
<gene>
    <name evidence="8" type="ORF">SDC9_32673</name>
</gene>
<feature type="transmembrane region" description="Helical" evidence="6">
    <location>
        <begin position="20"/>
        <end position="38"/>
    </location>
</feature>
<evidence type="ECO:0000256" key="6">
    <source>
        <dbReference type="SAM" id="Phobius"/>
    </source>
</evidence>
<dbReference type="InterPro" id="IPR036259">
    <property type="entry name" value="MFS_trans_sf"/>
</dbReference>
<keyword evidence="5 6" id="KW-0472">Membrane</keyword>
<keyword evidence="2" id="KW-0813">Transport</keyword>
<keyword evidence="4 6" id="KW-1133">Transmembrane helix</keyword>
<organism evidence="8">
    <name type="scientific">bioreactor metagenome</name>
    <dbReference type="NCBI Taxonomy" id="1076179"/>
    <lineage>
        <taxon>unclassified sequences</taxon>
        <taxon>metagenomes</taxon>
        <taxon>ecological metagenomes</taxon>
    </lineage>
</organism>
<dbReference type="SUPFAM" id="SSF103473">
    <property type="entry name" value="MFS general substrate transporter"/>
    <property type="match status" value="1"/>
</dbReference>
<feature type="transmembrane region" description="Helical" evidence="6">
    <location>
        <begin position="123"/>
        <end position="141"/>
    </location>
</feature>
<feature type="transmembrane region" description="Helical" evidence="6">
    <location>
        <begin position="91"/>
        <end position="111"/>
    </location>
</feature>
<feature type="domain" description="Major facilitator superfamily (MFS) profile" evidence="7">
    <location>
        <begin position="56"/>
        <end position="264"/>
    </location>
</feature>
<dbReference type="InterPro" id="IPR011701">
    <property type="entry name" value="MFS"/>
</dbReference>
<accession>A0A644V5T2</accession>
<comment type="caution">
    <text evidence="8">The sequence shown here is derived from an EMBL/GenBank/DDBJ whole genome shotgun (WGS) entry which is preliminary data.</text>
</comment>
<keyword evidence="3 6" id="KW-0812">Transmembrane</keyword>
<reference evidence="8" key="1">
    <citation type="submission" date="2019-08" db="EMBL/GenBank/DDBJ databases">
        <authorList>
            <person name="Kucharzyk K."/>
            <person name="Murdoch R.W."/>
            <person name="Higgins S."/>
            <person name="Loffler F."/>
        </authorList>
    </citation>
    <scope>NUCLEOTIDE SEQUENCE</scope>
</reference>
<dbReference type="PANTHER" id="PTHR42718">
    <property type="entry name" value="MAJOR FACILITATOR SUPERFAMILY MULTIDRUG TRANSPORTER MFSC"/>
    <property type="match status" value="1"/>
</dbReference>
<feature type="transmembrane region" description="Helical" evidence="6">
    <location>
        <begin position="59"/>
        <end position="79"/>
    </location>
</feature>
<dbReference type="Pfam" id="PF07690">
    <property type="entry name" value="MFS_1"/>
    <property type="match status" value="1"/>
</dbReference>
<feature type="transmembrane region" description="Helical" evidence="6">
    <location>
        <begin position="147"/>
        <end position="166"/>
    </location>
</feature>
<protein>
    <recommendedName>
        <fullName evidence="7">Major facilitator superfamily (MFS) profile domain-containing protein</fullName>
    </recommendedName>
</protein>
<feature type="transmembrane region" description="Helical" evidence="6">
    <location>
        <begin position="230"/>
        <end position="253"/>
    </location>
</feature>
<sequence length="264" mass="28179">MVTGVFALERLPHFGPFHPLFLVPAGVCLIAVIVFCAAELKSALPILNIRVFKNRTLTCIVVAFLISQITAAGLIYLLPFYLSAGMQFDPALSGLLLFIPPAVTALLSIPFGRWSDTAGRRMFAAAAFFILTAANLIYAFIVPEWGLIPLLLSLVMIGLVWGVGGGPASSRIIDHMPEGEKGTGSSLMITTMYFGAVIGIALYASVFTVLTSAAGSIISFADLPYELFMYGFHITNAVGVLLGAAALILSFVVKDPVKMQTDEK</sequence>
<evidence type="ECO:0000313" key="8">
    <source>
        <dbReference type="EMBL" id="MPL86689.1"/>
    </source>
</evidence>
<dbReference type="Gene3D" id="1.20.1250.20">
    <property type="entry name" value="MFS general substrate transporter like domains"/>
    <property type="match status" value="1"/>
</dbReference>
<dbReference type="GO" id="GO:0022857">
    <property type="term" value="F:transmembrane transporter activity"/>
    <property type="evidence" value="ECO:0007669"/>
    <property type="project" value="InterPro"/>
</dbReference>
<evidence type="ECO:0000256" key="2">
    <source>
        <dbReference type="ARBA" id="ARBA00022448"/>
    </source>
</evidence>
<dbReference type="EMBL" id="VSSQ01000226">
    <property type="protein sequence ID" value="MPL86689.1"/>
    <property type="molecule type" value="Genomic_DNA"/>
</dbReference>
<feature type="transmembrane region" description="Helical" evidence="6">
    <location>
        <begin position="187"/>
        <end position="210"/>
    </location>
</feature>
<proteinExistence type="predicted"/>
<dbReference type="InterPro" id="IPR020846">
    <property type="entry name" value="MFS_dom"/>
</dbReference>
<dbReference type="AlphaFoldDB" id="A0A644V5T2"/>
<dbReference type="PROSITE" id="PS50850">
    <property type="entry name" value="MFS"/>
    <property type="match status" value="1"/>
</dbReference>
<dbReference type="GO" id="GO:0016020">
    <property type="term" value="C:membrane"/>
    <property type="evidence" value="ECO:0007669"/>
    <property type="project" value="UniProtKB-SubCell"/>
</dbReference>
<evidence type="ECO:0000256" key="3">
    <source>
        <dbReference type="ARBA" id="ARBA00022692"/>
    </source>
</evidence>
<comment type="subcellular location">
    <subcellularLocation>
        <location evidence="1">Membrane</location>
        <topology evidence="1">Multi-pass membrane protein</topology>
    </subcellularLocation>
</comment>
<evidence type="ECO:0000256" key="5">
    <source>
        <dbReference type="ARBA" id="ARBA00023136"/>
    </source>
</evidence>
<evidence type="ECO:0000256" key="1">
    <source>
        <dbReference type="ARBA" id="ARBA00004141"/>
    </source>
</evidence>
<dbReference type="PANTHER" id="PTHR42718:SF9">
    <property type="entry name" value="MAJOR FACILITATOR SUPERFAMILY MULTIDRUG TRANSPORTER MFSC"/>
    <property type="match status" value="1"/>
</dbReference>
<evidence type="ECO:0000256" key="4">
    <source>
        <dbReference type="ARBA" id="ARBA00022989"/>
    </source>
</evidence>